<dbReference type="InterPro" id="IPR001874">
    <property type="entry name" value="DHquinase_II"/>
</dbReference>
<dbReference type="InterPro" id="IPR036441">
    <property type="entry name" value="DHquinase_II_sf"/>
</dbReference>
<evidence type="ECO:0000256" key="2">
    <source>
        <dbReference type="ARBA" id="ARBA00023239"/>
    </source>
</evidence>
<dbReference type="AlphaFoldDB" id="A0A382M7J4"/>
<dbReference type="CDD" id="cd00466">
    <property type="entry name" value="DHQase_II"/>
    <property type="match status" value="1"/>
</dbReference>
<sequence>PDVYGNETLADHLAVVEAAAAGHGLEVEHLQSNHEGELVEAIHSARGRCAAIVINPGAFTHYAWAIHDALAAFDGPVVEVHLSNPASREPWRHTSVVAPVASGSIAGFGADGYRLAVQAAVALLGR</sequence>
<feature type="non-terminal residue" evidence="3">
    <location>
        <position position="1"/>
    </location>
</feature>
<dbReference type="HAMAP" id="MF_00169">
    <property type="entry name" value="AroQ"/>
    <property type="match status" value="1"/>
</dbReference>
<dbReference type="EC" id="4.2.1.10" evidence="1"/>
<reference evidence="3" key="1">
    <citation type="submission" date="2018-05" db="EMBL/GenBank/DDBJ databases">
        <authorList>
            <person name="Lanie J.A."/>
            <person name="Ng W.-L."/>
            <person name="Kazmierczak K.M."/>
            <person name="Andrzejewski T.M."/>
            <person name="Davidsen T.M."/>
            <person name="Wayne K.J."/>
            <person name="Tettelin H."/>
            <person name="Glass J.I."/>
            <person name="Rusch D."/>
            <person name="Podicherti R."/>
            <person name="Tsui H.-C.T."/>
            <person name="Winkler M.E."/>
        </authorList>
    </citation>
    <scope>NUCLEOTIDE SEQUENCE</scope>
</reference>
<dbReference type="Pfam" id="PF01220">
    <property type="entry name" value="DHquinase_II"/>
    <property type="match status" value="1"/>
</dbReference>
<dbReference type="NCBIfam" id="NF003807">
    <property type="entry name" value="PRK05395.1-4"/>
    <property type="match status" value="1"/>
</dbReference>
<keyword evidence="2" id="KW-0456">Lyase</keyword>
<dbReference type="GO" id="GO:0003855">
    <property type="term" value="F:3-dehydroquinate dehydratase activity"/>
    <property type="evidence" value="ECO:0007669"/>
    <property type="project" value="UniProtKB-EC"/>
</dbReference>
<dbReference type="GO" id="GO:0019631">
    <property type="term" value="P:quinate catabolic process"/>
    <property type="evidence" value="ECO:0007669"/>
    <property type="project" value="TreeGrafter"/>
</dbReference>
<dbReference type="PANTHER" id="PTHR21272:SF3">
    <property type="entry name" value="CATABOLIC 3-DEHYDROQUINASE"/>
    <property type="match status" value="1"/>
</dbReference>
<name>A0A382M7J4_9ZZZZ</name>
<dbReference type="NCBIfam" id="NF003805">
    <property type="entry name" value="PRK05395.1-2"/>
    <property type="match status" value="1"/>
</dbReference>
<dbReference type="SUPFAM" id="SSF52304">
    <property type="entry name" value="Type II 3-dehydroquinate dehydratase"/>
    <property type="match status" value="1"/>
</dbReference>
<protein>
    <recommendedName>
        <fullName evidence="1">3-dehydroquinate dehydratase</fullName>
        <ecNumber evidence="1">4.2.1.10</ecNumber>
    </recommendedName>
</protein>
<evidence type="ECO:0000313" key="3">
    <source>
        <dbReference type="EMBL" id="SVC44923.1"/>
    </source>
</evidence>
<dbReference type="PANTHER" id="PTHR21272">
    <property type="entry name" value="CATABOLIC 3-DEHYDROQUINASE"/>
    <property type="match status" value="1"/>
</dbReference>
<gene>
    <name evidence="3" type="ORF">METZ01_LOCUS297777</name>
</gene>
<dbReference type="PIRSF" id="PIRSF001399">
    <property type="entry name" value="DHquinase_II"/>
    <property type="match status" value="1"/>
</dbReference>
<evidence type="ECO:0000256" key="1">
    <source>
        <dbReference type="ARBA" id="ARBA00012060"/>
    </source>
</evidence>
<accession>A0A382M7J4</accession>
<dbReference type="Gene3D" id="3.40.50.9100">
    <property type="entry name" value="Dehydroquinase, class II"/>
    <property type="match status" value="1"/>
</dbReference>
<proteinExistence type="inferred from homology"/>
<organism evidence="3">
    <name type="scientific">marine metagenome</name>
    <dbReference type="NCBI Taxonomy" id="408172"/>
    <lineage>
        <taxon>unclassified sequences</taxon>
        <taxon>metagenomes</taxon>
        <taxon>ecological metagenomes</taxon>
    </lineage>
</organism>
<dbReference type="EMBL" id="UINC01091842">
    <property type="protein sequence ID" value="SVC44923.1"/>
    <property type="molecule type" value="Genomic_DNA"/>
</dbReference>